<dbReference type="InterPro" id="IPR011322">
    <property type="entry name" value="N-reg_PII-like_a/b"/>
</dbReference>
<accession>A0A1H3GPA2</accession>
<dbReference type="PANTHER" id="PTHR23419">
    <property type="entry name" value="DIVALENT CATION TOLERANCE CUTA-RELATED"/>
    <property type="match status" value="1"/>
</dbReference>
<sequence>MVVHLLVTTTTPNRESGANLATSALSAHLAATSQLIGPLDSFFWHLGENGTGEEWNVTFKTTDARYAELEAHIVENHPWKKPEVTAVEIVRGTDAYLRWVEEATTDRSSSG</sequence>
<dbReference type="STRING" id="589385.SAMN05421504_104334"/>
<comment type="similarity">
    <text evidence="1">Belongs to the CutA family.</text>
</comment>
<gene>
    <name evidence="2" type="ORF">SAMN05421504_104334</name>
</gene>
<dbReference type="PANTHER" id="PTHR23419:SF8">
    <property type="entry name" value="FI09726P"/>
    <property type="match status" value="1"/>
</dbReference>
<dbReference type="GO" id="GO:0005507">
    <property type="term" value="F:copper ion binding"/>
    <property type="evidence" value="ECO:0007669"/>
    <property type="project" value="TreeGrafter"/>
</dbReference>
<dbReference type="Proteomes" id="UP000199515">
    <property type="component" value="Unassembled WGS sequence"/>
</dbReference>
<dbReference type="RefSeq" id="WP_091291141.1">
    <property type="nucleotide sequence ID" value="NZ_FNON01000004.1"/>
</dbReference>
<organism evidence="2 3">
    <name type="scientific">Amycolatopsis xylanica</name>
    <dbReference type="NCBI Taxonomy" id="589385"/>
    <lineage>
        <taxon>Bacteria</taxon>
        <taxon>Bacillati</taxon>
        <taxon>Actinomycetota</taxon>
        <taxon>Actinomycetes</taxon>
        <taxon>Pseudonocardiales</taxon>
        <taxon>Pseudonocardiaceae</taxon>
        <taxon>Amycolatopsis</taxon>
    </lineage>
</organism>
<dbReference type="InterPro" id="IPR004323">
    <property type="entry name" value="Ion_tolerance_CutA"/>
</dbReference>
<evidence type="ECO:0000313" key="2">
    <source>
        <dbReference type="EMBL" id="SDY04815.1"/>
    </source>
</evidence>
<evidence type="ECO:0000256" key="1">
    <source>
        <dbReference type="ARBA" id="ARBA00010169"/>
    </source>
</evidence>
<name>A0A1H3GPA2_9PSEU</name>
<protein>
    <submittedName>
        <fullName evidence="2">Divalent cation tolerance protein</fullName>
    </submittedName>
</protein>
<dbReference type="Gene3D" id="3.30.70.120">
    <property type="match status" value="1"/>
</dbReference>
<dbReference type="OrthoDB" id="37622at2"/>
<dbReference type="Pfam" id="PF03091">
    <property type="entry name" value="CutA1"/>
    <property type="match status" value="1"/>
</dbReference>
<dbReference type="InterPro" id="IPR015867">
    <property type="entry name" value="N-reg_PII/ATP_PRibTrfase_C"/>
</dbReference>
<dbReference type="AlphaFoldDB" id="A0A1H3GPA2"/>
<evidence type="ECO:0000313" key="3">
    <source>
        <dbReference type="Proteomes" id="UP000199515"/>
    </source>
</evidence>
<dbReference type="EMBL" id="FNON01000004">
    <property type="protein sequence ID" value="SDY04815.1"/>
    <property type="molecule type" value="Genomic_DNA"/>
</dbReference>
<proteinExistence type="inferred from homology"/>
<reference evidence="2 3" key="1">
    <citation type="submission" date="2016-10" db="EMBL/GenBank/DDBJ databases">
        <authorList>
            <person name="de Groot N.N."/>
        </authorList>
    </citation>
    <scope>NUCLEOTIDE SEQUENCE [LARGE SCALE GENOMIC DNA]</scope>
    <source>
        <strain evidence="2 3">CPCC 202699</strain>
    </source>
</reference>
<dbReference type="GO" id="GO:0010038">
    <property type="term" value="P:response to metal ion"/>
    <property type="evidence" value="ECO:0007669"/>
    <property type="project" value="InterPro"/>
</dbReference>
<dbReference type="SUPFAM" id="SSF54913">
    <property type="entry name" value="GlnB-like"/>
    <property type="match status" value="1"/>
</dbReference>
<keyword evidence="3" id="KW-1185">Reference proteome</keyword>